<proteinExistence type="predicted"/>
<feature type="domain" description="Glycosyltransferase 2-like" evidence="1">
    <location>
        <begin position="31"/>
        <end position="188"/>
    </location>
</feature>
<dbReference type="SUPFAM" id="SSF53448">
    <property type="entry name" value="Nucleotide-diphospho-sugar transferases"/>
    <property type="match status" value="1"/>
</dbReference>
<protein>
    <submittedName>
        <fullName evidence="2">Glycosyltransferase family 2 protein</fullName>
    </submittedName>
</protein>
<evidence type="ECO:0000313" key="3">
    <source>
        <dbReference type="Proteomes" id="UP000469724"/>
    </source>
</evidence>
<dbReference type="CDD" id="cd00761">
    <property type="entry name" value="Glyco_tranf_GTA_type"/>
    <property type="match status" value="1"/>
</dbReference>
<dbReference type="Gene3D" id="3.90.550.10">
    <property type="entry name" value="Spore Coat Polysaccharide Biosynthesis Protein SpsA, Chain A"/>
    <property type="match status" value="1"/>
</dbReference>
<keyword evidence="3" id="KW-1185">Reference proteome</keyword>
<comment type="caution">
    <text evidence="2">The sequence shown here is derived from an EMBL/GenBank/DDBJ whole genome shotgun (WGS) entry which is preliminary data.</text>
</comment>
<reference evidence="2 3" key="1">
    <citation type="submission" date="2020-02" db="EMBL/GenBank/DDBJ databases">
        <title>Comparative genomics of sulfur disproportionating microorganisms.</title>
        <authorList>
            <person name="Ward L.M."/>
            <person name="Bertran E."/>
            <person name="Johnston D.T."/>
        </authorList>
    </citation>
    <scope>NUCLEOTIDE SEQUENCE [LARGE SCALE GENOMIC DNA]</scope>
    <source>
        <strain evidence="2 3">DSM 3696</strain>
    </source>
</reference>
<sequence length="309" mass="33843">MADGQAEGGGFGPLAQVGYIWPGRSGMVTVSAVIPTFDRAAMVSEAVASVLSQRGADLELVVVDDGSTDDTPAVLAGISDSRLRLAATSNRGVAAARNLGASMARGRYVAFLDSDDTWLPGKIERQLAYMADTGQAVSQTQEIWMRGGRRVNPRRVHLKKDGDFFRQALRLCLVSPSSVMIERDYLRQVGGFDEGLAACEDYDLWLRMLLRGPIGLLDEALTVRRGGRPDQLSARFVGMDLFRIKSLAKILATEKMSPWHRDCMEEELVCKARIYANGCCKRGRVDEAARVWKLARQSLRDPDVPAHGA</sequence>
<evidence type="ECO:0000259" key="1">
    <source>
        <dbReference type="Pfam" id="PF00535"/>
    </source>
</evidence>
<dbReference type="AlphaFoldDB" id="A0A7K3NN19"/>
<name>A0A7K3NN19_9BACT</name>
<dbReference type="InterPro" id="IPR029044">
    <property type="entry name" value="Nucleotide-diphossugar_trans"/>
</dbReference>
<dbReference type="EMBL" id="JAAGRQ010000053">
    <property type="protein sequence ID" value="NDY57581.1"/>
    <property type="molecule type" value="Genomic_DNA"/>
</dbReference>
<organism evidence="2 3">
    <name type="scientific">Desulfolutivibrio sulfodismutans</name>
    <dbReference type="NCBI Taxonomy" id="63561"/>
    <lineage>
        <taxon>Bacteria</taxon>
        <taxon>Pseudomonadati</taxon>
        <taxon>Thermodesulfobacteriota</taxon>
        <taxon>Desulfovibrionia</taxon>
        <taxon>Desulfovibrionales</taxon>
        <taxon>Desulfovibrionaceae</taxon>
        <taxon>Desulfolutivibrio</taxon>
    </lineage>
</organism>
<dbReference type="Proteomes" id="UP000469724">
    <property type="component" value="Unassembled WGS sequence"/>
</dbReference>
<accession>A0A7K3NN19</accession>
<keyword evidence="2" id="KW-0808">Transferase</keyword>
<dbReference type="PANTHER" id="PTHR43685:SF2">
    <property type="entry name" value="GLYCOSYLTRANSFERASE 2-LIKE DOMAIN-CONTAINING PROTEIN"/>
    <property type="match status" value="1"/>
</dbReference>
<dbReference type="InterPro" id="IPR001173">
    <property type="entry name" value="Glyco_trans_2-like"/>
</dbReference>
<evidence type="ECO:0000313" key="2">
    <source>
        <dbReference type="EMBL" id="NDY57581.1"/>
    </source>
</evidence>
<gene>
    <name evidence="2" type="ORF">G3N56_12650</name>
</gene>
<dbReference type="Pfam" id="PF00535">
    <property type="entry name" value="Glycos_transf_2"/>
    <property type="match status" value="1"/>
</dbReference>
<dbReference type="InterPro" id="IPR050834">
    <property type="entry name" value="Glycosyltransf_2"/>
</dbReference>
<dbReference type="GO" id="GO:0016740">
    <property type="term" value="F:transferase activity"/>
    <property type="evidence" value="ECO:0007669"/>
    <property type="project" value="UniProtKB-KW"/>
</dbReference>
<dbReference type="PANTHER" id="PTHR43685">
    <property type="entry name" value="GLYCOSYLTRANSFERASE"/>
    <property type="match status" value="1"/>
</dbReference>